<dbReference type="NCBIfam" id="TIGR00676">
    <property type="entry name" value="fadh2"/>
    <property type="match status" value="1"/>
</dbReference>
<evidence type="ECO:0000256" key="10">
    <source>
        <dbReference type="ARBA" id="ARBA00034478"/>
    </source>
</evidence>
<name>A0A545SXG2_9GAMM</name>
<keyword evidence="6 12" id="KW-0274">FAD</keyword>
<dbReference type="EC" id="1.5.1.54" evidence="12"/>
<sequence length="283" mass="31354">MSNEQDLRLSFEFFPPKTAAGHEKLSHVCDRLAEFAPAFFSVTYGAGGSTRDNTKGTVFSIKEKGLQAAPHLSFGGDSEADIKALLSEYRAAGIDRIVALRGDMPSGMGGASHLVYANQLVEFIRRHFNDQFHLEVAAYPEIHPEAKSYDADIEFLQGKFDAGANSAITQYFYNPDAYFYFLEQCRQRGITQPIYPGIMPITNFKNLARFSDNCGAEIPRWLRKRMESFGDDKDAVKALGVELVTELCETLLDNGAPGLHFYTMNQAEPTATIVRNLGLAGDD</sequence>
<comment type="caution">
    <text evidence="13">The sequence shown here is derived from an EMBL/GenBank/DDBJ whole genome shotgun (WGS) entry which is preliminary data.</text>
</comment>
<keyword evidence="8" id="KW-0520">NAD</keyword>
<keyword evidence="5 12" id="KW-0285">Flavoprotein</keyword>
<gene>
    <name evidence="13" type="primary">metF</name>
    <name evidence="13" type="ORF">FKG94_22940</name>
</gene>
<dbReference type="Gene3D" id="3.20.20.220">
    <property type="match status" value="1"/>
</dbReference>
<comment type="pathway">
    <text evidence="2 12">One-carbon metabolism; tetrahydrofolate interconversion.</text>
</comment>
<evidence type="ECO:0000256" key="5">
    <source>
        <dbReference type="ARBA" id="ARBA00022630"/>
    </source>
</evidence>
<evidence type="ECO:0000256" key="7">
    <source>
        <dbReference type="ARBA" id="ARBA00023002"/>
    </source>
</evidence>
<evidence type="ECO:0000256" key="4">
    <source>
        <dbReference type="ARBA" id="ARBA00022605"/>
    </source>
</evidence>
<evidence type="ECO:0000313" key="13">
    <source>
        <dbReference type="EMBL" id="TQV69652.1"/>
    </source>
</evidence>
<comment type="cofactor">
    <cofactor evidence="1 12">
        <name>FAD</name>
        <dbReference type="ChEBI" id="CHEBI:57692"/>
    </cofactor>
</comment>
<dbReference type="GO" id="GO:0106312">
    <property type="term" value="F:methylenetetrahydrofolate reductase (NADH) activity"/>
    <property type="evidence" value="ECO:0007669"/>
    <property type="project" value="UniProtKB-EC"/>
</dbReference>
<dbReference type="CDD" id="cd00537">
    <property type="entry name" value="MTHFR"/>
    <property type="match status" value="1"/>
</dbReference>
<keyword evidence="14" id="KW-1185">Reference proteome</keyword>
<evidence type="ECO:0000256" key="12">
    <source>
        <dbReference type="RuleBase" id="RU003862"/>
    </source>
</evidence>
<dbReference type="GO" id="GO:0071949">
    <property type="term" value="F:FAD binding"/>
    <property type="evidence" value="ECO:0007669"/>
    <property type="project" value="TreeGrafter"/>
</dbReference>
<keyword evidence="7 12" id="KW-0560">Oxidoreductase</keyword>
<dbReference type="PANTHER" id="PTHR45754">
    <property type="entry name" value="METHYLENETETRAHYDROFOLATE REDUCTASE"/>
    <property type="match status" value="1"/>
</dbReference>
<dbReference type="UniPathway" id="UPA00193"/>
<evidence type="ECO:0000256" key="3">
    <source>
        <dbReference type="ARBA" id="ARBA00006743"/>
    </source>
</evidence>
<evidence type="ECO:0000256" key="8">
    <source>
        <dbReference type="ARBA" id="ARBA00023027"/>
    </source>
</evidence>
<dbReference type="GO" id="GO:0005829">
    <property type="term" value="C:cytosol"/>
    <property type="evidence" value="ECO:0007669"/>
    <property type="project" value="InterPro"/>
</dbReference>
<dbReference type="InterPro" id="IPR004620">
    <property type="entry name" value="MTHF_reductase_bac"/>
</dbReference>
<proteinExistence type="inferred from homology"/>
<organism evidence="13 14">
    <name type="scientific">Exilibacterium tricleocarpae</name>
    <dbReference type="NCBI Taxonomy" id="2591008"/>
    <lineage>
        <taxon>Bacteria</taxon>
        <taxon>Pseudomonadati</taxon>
        <taxon>Pseudomonadota</taxon>
        <taxon>Gammaproteobacteria</taxon>
        <taxon>Cellvibrionales</taxon>
        <taxon>Cellvibrionaceae</taxon>
        <taxon>Exilibacterium</taxon>
    </lineage>
</organism>
<keyword evidence="9" id="KW-0486">Methionine biosynthesis</keyword>
<dbReference type="GO" id="GO:0035999">
    <property type="term" value="P:tetrahydrofolate interconversion"/>
    <property type="evidence" value="ECO:0007669"/>
    <property type="project" value="UniProtKB-UniPathway"/>
</dbReference>
<evidence type="ECO:0000256" key="6">
    <source>
        <dbReference type="ARBA" id="ARBA00022827"/>
    </source>
</evidence>
<keyword evidence="4" id="KW-0028">Amino-acid biosynthesis</keyword>
<dbReference type="RefSeq" id="WP_142929291.1">
    <property type="nucleotide sequence ID" value="NZ_ML660105.1"/>
</dbReference>
<dbReference type="PANTHER" id="PTHR45754:SF3">
    <property type="entry name" value="METHYLENETETRAHYDROFOLATE REDUCTASE (NADPH)"/>
    <property type="match status" value="1"/>
</dbReference>
<comment type="pathway">
    <text evidence="10">Amino-acid biosynthesis; L-methionine biosynthesis via de novo pathway.</text>
</comment>
<accession>A0A545SXG2</accession>
<comment type="similarity">
    <text evidence="3 12">Belongs to the methylenetetrahydrofolate reductase family.</text>
</comment>
<dbReference type="InterPro" id="IPR003171">
    <property type="entry name" value="Mehydrof_redctse-like"/>
</dbReference>
<dbReference type="SUPFAM" id="SSF51730">
    <property type="entry name" value="FAD-linked oxidoreductase"/>
    <property type="match status" value="1"/>
</dbReference>
<comment type="catalytic activity">
    <reaction evidence="11">
        <text>(6S)-5-methyl-5,6,7,8-tetrahydrofolate + NAD(+) = (6R)-5,10-methylene-5,6,7,8-tetrahydrofolate + NADH + H(+)</text>
        <dbReference type="Rhea" id="RHEA:19821"/>
        <dbReference type="ChEBI" id="CHEBI:15378"/>
        <dbReference type="ChEBI" id="CHEBI:15636"/>
        <dbReference type="ChEBI" id="CHEBI:18608"/>
        <dbReference type="ChEBI" id="CHEBI:57540"/>
        <dbReference type="ChEBI" id="CHEBI:57945"/>
        <dbReference type="EC" id="1.5.1.54"/>
    </reaction>
    <physiologicalReaction direction="right-to-left" evidence="11">
        <dbReference type="Rhea" id="RHEA:19823"/>
    </physiologicalReaction>
</comment>
<dbReference type="InterPro" id="IPR029041">
    <property type="entry name" value="FAD-linked_oxidoreductase-like"/>
</dbReference>
<evidence type="ECO:0000256" key="2">
    <source>
        <dbReference type="ARBA" id="ARBA00004777"/>
    </source>
</evidence>
<dbReference type="Proteomes" id="UP000319732">
    <property type="component" value="Unassembled WGS sequence"/>
</dbReference>
<dbReference type="EMBL" id="VHSG01000027">
    <property type="protein sequence ID" value="TQV69652.1"/>
    <property type="molecule type" value="Genomic_DNA"/>
</dbReference>
<evidence type="ECO:0000256" key="1">
    <source>
        <dbReference type="ARBA" id="ARBA00001974"/>
    </source>
</evidence>
<dbReference type="Pfam" id="PF02219">
    <property type="entry name" value="MTHFR"/>
    <property type="match status" value="1"/>
</dbReference>
<reference evidence="13 14" key="1">
    <citation type="submission" date="2019-06" db="EMBL/GenBank/DDBJ databases">
        <title>Whole genome sequence for Cellvibrionaceae sp. R142.</title>
        <authorList>
            <person name="Wang G."/>
        </authorList>
    </citation>
    <scope>NUCLEOTIDE SEQUENCE [LARGE SCALE GENOMIC DNA]</scope>
    <source>
        <strain evidence="13 14">R142</strain>
    </source>
</reference>
<dbReference type="GO" id="GO:0009086">
    <property type="term" value="P:methionine biosynthetic process"/>
    <property type="evidence" value="ECO:0007669"/>
    <property type="project" value="UniProtKB-KW"/>
</dbReference>
<dbReference type="AlphaFoldDB" id="A0A545SXG2"/>
<evidence type="ECO:0000256" key="9">
    <source>
        <dbReference type="ARBA" id="ARBA00023167"/>
    </source>
</evidence>
<dbReference type="OrthoDB" id="9812555at2"/>
<protein>
    <recommendedName>
        <fullName evidence="12">Methylenetetrahydrofolate reductase</fullName>
        <ecNumber evidence="12">1.5.1.54</ecNumber>
    </recommendedName>
</protein>
<evidence type="ECO:0000256" key="11">
    <source>
        <dbReference type="ARBA" id="ARBA00048628"/>
    </source>
</evidence>
<evidence type="ECO:0000313" key="14">
    <source>
        <dbReference type="Proteomes" id="UP000319732"/>
    </source>
</evidence>